<organism evidence="8 9">
    <name type="scientific">Paenibacillus lemnae</name>
    <dbReference type="NCBI Taxonomy" id="1330551"/>
    <lineage>
        <taxon>Bacteria</taxon>
        <taxon>Bacillati</taxon>
        <taxon>Bacillota</taxon>
        <taxon>Bacilli</taxon>
        <taxon>Bacillales</taxon>
        <taxon>Paenibacillaceae</taxon>
        <taxon>Paenibacillus</taxon>
    </lineage>
</organism>
<dbReference type="EMBL" id="JABBPN010000020">
    <property type="protein sequence ID" value="NMO97583.1"/>
    <property type="molecule type" value="Genomic_DNA"/>
</dbReference>
<dbReference type="GO" id="GO:0016020">
    <property type="term" value="C:membrane"/>
    <property type="evidence" value="ECO:0007669"/>
    <property type="project" value="GOC"/>
</dbReference>
<comment type="caution">
    <text evidence="8">The sequence shown here is derived from an EMBL/GenBank/DDBJ whole genome shotgun (WGS) entry which is preliminary data.</text>
</comment>
<dbReference type="InterPro" id="IPR033452">
    <property type="entry name" value="GH30_C"/>
</dbReference>
<dbReference type="PANTHER" id="PTHR11069">
    <property type="entry name" value="GLUCOSYLCERAMIDASE"/>
    <property type="match status" value="1"/>
</dbReference>
<dbReference type="GO" id="GO:0004348">
    <property type="term" value="F:glucosylceramidase activity"/>
    <property type="evidence" value="ECO:0007669"/>
    <property type="project" value="InterPro"/>
</dbReference>
<reference evidence="8 9" key="1">
    <citation type="submission" date="2020-04" db="EMBL/GenBank/DDBJ databases">
        <title>Paenibacillus algicola sp. nov., a novel marine bacterium producing alginate lyase.</title>
        <authorList>
            <person name="Huang H."/>
        </authorList>
    </citation>
    <scope>NUCLEOTIDE SEQUENCE [LARGE SCALE GENOMIC DNA]</scope>
    <source>
        <strain evidence="8 9">L7-75</strain>
    </source>
</reference>
<protein>
    <submittedName>
        <fullName evidence="8">Beta-1,6-glucanase</fullName>
    </submittedName>
</protein>
<evidence type="ECO:0000256" key="4">
    <source>
        <dbReference type="RuleBase" id="RU361188"/>
    </source>
</evidence>
<dbReference type="Gene3D" id="2.60.40.1180">
    <property type="entry name" value="Golgi alpha-mannosidase II"/>
    <property type="match status" value="1"/>
</dbReference>
<evidence type="ECO:0000259" key="7">
    <source>
        <dbReference type="Pfam" id="PF17189"/>
    </source>
</evidence>
<dbReference type="InterPro" id="IPR001139">
    <property type="entry name" value="Glyco_hydro_30"/>
</dbReference>
<feature type="region of interest" description="Disordered" evidence="5">
    <location>
        <begin position="46"/>
        <end position="65"/>
    </location>
</feature>
<evidence type="ECO:0000256" key="5">
    <source>
        <dbReference type="SAM" id="MobiDB-lite"/>
    </source>
</evidence>
<evidence type="ECO:0000256" key="1">
    <source>
        <dbReference type="ARBA" id="ARBA00005382"/>
    </source>
</evidence>
<evidence type="ECO:0000259" key="6">
    <source>
        <dbReference type="Pfam" id="PF02055"/>
    </source>
</evidence>
<feature type="domain" description="Glycosyl hydrolase family 30 TIM-barrel" evidence="6">
    <location>
        <begin position="79"/>
        <end position="419"/>
    </location>
</feature>
<dbReference type="Gene3D" id="3.20.20.80">
    <property type="entry name" value="Glycosidases"/>
    <property type="match status" value="1"/>
</dbReference>
<dbReference type="GO" id="GO:0006680">
    <property type="term" value="P:glucosylceramide catabolic process"/>
    <property type="evidence" value="ECO:0007669"/>
    <property type="project" value="TreeGrafter"/>
</dbReference>
<dbReference type="InterPro" id="IPR013780">
    <property type="entry name" value="Glyco_hydro_b"/>
</dbReference>
<dbReference type="InterPro" id="IPR033453">
    <property type="entry name" value="Glyco_hydro_30_TIM-barrel"/>
</dbReference>
<dbReference type="Proteomes" id="UP000565468">
    <property type="component" value="Unassembled WGS sequence"/>
</dbReference>
<keyword evidence="2" id="KW-0732">Signal</keyword>
<dbReference type="AlphaFoldDB" id="A0A848MC15"/>
<evidence type="ECO:0000313" key="8">
    <source>
        <dbReference type="EMBL" id="NMO97583.1"/>
    </source>
</evidence>
<dbReference type="Pfam" id="PF17189">
    <property type="entry name" value="Glyco_hydro_30C"/>
    <property type="match status" value="1"/>
</dbReference>
<gene>
    <name evidence="8" type="ORF">HII30_17600</name>
</gene>
<dbReference type="PANTHER" id="PTHR11069:SF23">
    <property type="entry name" value="LYSOSOMAL ACID GLUCOSYLCERAMIDASE"/>
    <property type="match status" value="1"/>
</dbReference>
<accession>A0A848MC15</accession>
<evidence type="ECO:0000256" key="2">
    <source>
        <dbReference type="ARBA" id="ARBA00022729"/>
    </source>
</evidence>
<comment type="similarity">
    <text evidence="1 4">Belongs to the glycosyl hydrolase 30 family.</text>
</comment>
<proteinExistence type="inferred from homology"/>
<dbReference type="InterPro" id="IPR017853">
    <property type="entry name" value="GH"/>
</dbReference>
<evidence type="ECO:0000256" key="3">
    <source>
        <dbReference type="ARBA" id="ARBA00022801"/>
    </source>
</evidence>
<keyword evidence="9" id="KW-1185">Reference proteome</keyword>
<keyword evidence="3 4" id="KW-0378">Hydrolase</keyword>
<evidence type="ECO:0000313" key="9">
    <source>
        <dbReference type="Proteomes" id="UP000565468"/>
    </source>
</evidence>
<sequence length="486" mass="53902">MKPQSPSEDVPSPSAVKSVKPLEAQVWLTTADQTQLLTEQQPVMFTDGAPANAGSTQQDRDQEPVTVKVDPDTSYQTMDGVGAAITGSSAYLMNQLSPERREALLNDLFTAEGINLDFIRHTIGASDFSVDESGRPARYTYNDNNGVRDDHMEQFSIRQDAAVIQVLQDIVSKKKDIKVLGTPWTAPGWMKFGEDTLTGWYLDYTDRKNYEAYARYFVKYIEAYAAKGIPIYGITLQNEPLFTTPDYPSMSMGAEEQALFISDYVGPMFHKAGLSAKIIAYDHNWEQGLEYAEKVLDDEGANPYVDGTAFHCYEGDPSAMSEVHEAFPDKSVYFTECSGGEWSEGFGDNLSWQMSNLIIGAPRNWAKNVLMWNMALNPQGGPSSGGCSDCRGVVTIDPQSGEVTRNVEYYVLGHYSRFVRPGAVRVLSTQQEGRIESVAFRNKDGSFVLIAANTGSEDTHFKVESPDGQFTYQLPSRSAVTFTWKT</sequence>
<keyword evidence="4" id="KW-0326">Glycosidase</keyword>
<dbReference type="SUPFAM" id="SSF51011">
    <property type="entry name" value="Glycosyl hydrolase domain"/>
    <property type="match status" value="1"/>
</dbReference>
<feature type="domain" description="Glycosyl hydrolase family 30 beta sandwich" evidence="7">
    <location>
        <begin position="422"/>
        <end position="482"/>
    </location>
</feature>
<dbReference type="SUPFAM" id="SSF51445">
    <property type="entry name" value="(Trans)glycosidases"/>
    <property type="match status" value="1"/>
</dbReference>
<dbReference type="Pfam" id="PF02055">
    <property type="entry name" value="Glyco_hydro_30"/>
    <property type="match status" value="1"/>
</dbReference>
<name>A0A848MC15_PAELE</name>
<dbReference type="PRINTS" id="PR00843">
    <property type="entry name" value="GLHYDRLASE30"/>
</dbReference>